<sequence length="824" mass="91610">METRLYLRRVQRRGQRRRRFRCWLGLGFSLAAFLPSSRALVFRAPSTISTRVKRRTVPTQLYSGTVETTNLPFVPSRAATRHGSSHSSSSLSQTLHSITNWLEQQQQQQLHLSNPNCTVSWTIQPLYGNRALLRVAIQSPDAELPVVWHWHVWSPVPIATPTDPSSRSTSLLTLPPSLLWQTTQTGIVPPLLHVAVDEWDTEGLGGALRRQLQSALTVSTNHRASRKLPNDRSHHRDTHEWKVRPISETIANDFCADRHVWGRLGPSEASSTSHTCCYGVYPDANENTNSLIAVGIFIDHDLVRFVTATPSGGKNSVADAALSRIVQALVQQHPLAGSVVPIRAYVGREWLAVEPFWQNSRFVNTQRPYPPQVAAANISTTTEHCGGRYQLVDTPPWRPGHHTDVLPNPIREELSHCSTPVEAVAALRRHGLSPVYDSGVECWQWSPGEHTVASDSPVSESSRLSSYTVNNNTGIQALLDYAALQITHDRQPPLSPLDSRSETQIMLSWPRIPMDGRDGYADNPGELVYRTPSSFGEGQAYIEVRARDKQWRSVSYVSPHQHITHAVYRVHGSGRGGYGNIDASTVGISDYLRSITGLAITALEARDRGQKNNDSQSLRVLHFGFGAGTLLRYATHIWPDSVQVAVELDAGVVRAAYEVPLIDVDSSEQRQQVRQGDALKFSLQPGEARYDCILVDVFDDADLVPSGFYDRTFLKTLRDHILNDNGFVVHNMHYGVSAINAQVQEATAAYREVFADACRVASLVSTKHEGNMLLLATKFSLNAATDAEGDLSLSNQVQWLAFRGQERWGVDFDVPHRLRGVKPI</sequence>
<organism evidence="3 4">
    <name type="scientific">Phaeodactylum tricornutum (strain CCAP 1055/1)</name>
    <dbReference type="NCBI Taxonomy" id="556484"/>
    <lineage>
        <taxon>Eukaryota</taxon>
        <taxon>Sar</taxon>
        <taxon>Stramenopiles</taxon>
        <taxon>Ochrophyta</taxon>
        <taxon>Bacillariophyta</taxon>
        <taxon>Bacillariophyceae</taxon>
        <taxon>Bacillariophycidae</taxon>
        <taxon>Naviculales</taxon>
        <taxon>Phaeodactylaceae</taxon>
        <taxon>Phaeodactylum</taxon>
    </lineage>
</organism>
<keyword evidence="4" id="KW-1185">Reference proteome</keyword>
<keyword evidence="1" id="KW-0620">Polyamine biosynthesis</keyword>
<evidence type="ECO:0000313" key="4">
    <source>
        <dbReference type="Proteomes" id="UP000000759"/>
    </source>
</evidence>
<dbReference type="HOGENOM" id="CLU_343716_0_0_1"/>
<dbReference type="RefSeq" id="XP_002178164.1">
    <property type="nucleotide sequence ID" value="XM_002178128.1"/>
</dbReference>
<protein>
    <recommendedName>
        <fullName evidence="5">Spermidine synthase</fullName>
    </recommendedName>
</protein>
<dbReference type="AlphaFoldDB" id="B7FTJ8"/>
<dbReference type="EMBL" id="CM000607">
    <property type="protein sequence ID" value="EEC49829.1"/>
    <property type="molecule type" value="Genomic_DNA"/>
</dbReference>
<feature type="compositionally biased region" description="Basic and acidic residues" evidence="2">
    <location>
        <begin position="228"/>
        <end position="238"/>
    </location>
</feature>
<reference evidence="4" key="2">
    <citation type="submission" date="2008-08" db="EMBL/GenBank/DDBJ databases">
        <authorList>
            <consortium name="Diatom Consortium"/>
            <person name="Grigoriev I."/>
            <person name="Grimwood J."/>
            <person name="Kuo A."/>
            <person name="Otillar R.P."/>
            <person name="Salamov A."/>
            <person name="Detter J.C."/>
            <person name="Lindquist E."/>
            <person name="Shapiro H."/>
            <person name="Lucas S."/>
            <person name="Glavina del Rio T."/>
            <person name="Pitluck S."/>
            <person name="Rokhsar D."/>
            <person name="Bowler C."/>
        </authorList>
    </citation>
    <scope>GENOME REANNOTATION</scope>
    <source>
        <strain evidence="4">CCAP 1055/1</strain>
    </source>
</reference>
<dbReference type="PANTHER" id="PTHR43317:SF1">
    <property type="entry name" value="THERMOSPERMINE SYNTHASE ACAULIS5"/>
    <property type="match status" value="1"/>
</dbReference>
<evidence type="ECO:0000256" key="1">
    <source>
        <dbReference type="ARBA" id="ARBA00023115"/>
    </source>
</evidence>
<proteinExistence type="predicted"/>
<dbReference type="InParanoid" id="B7FTJ8"/>
<dbReference type="PaxDb" id="2850-Phatr44275"/>
<dbReference type="GeneID" id="7197950"/>
<feature type="region of interest" description="Disordered" evidence="2">
    <location>
        <begin position="219"/>
        <end position="238"/>
    </location>
</feature>
<accession>B7FTJ8</accession>
<dbReference type="InterPro" id="IPR029063">
    <property type="entry name" value="SAM-dependent_MTases_sf"/>
</dbReference>
<evidence type="ECO:0000313" key="3">
    <source>
        <dbReference type="EMBL" id="EEC49829.1"/>
    </source>
</evidence>
<dbReference type="SUPFAM" id="SSF53335">
    <property type="entry name" value="S-adenosyl-L-methionine-dependent methyltransferases"/>
    <property type="match status" value="1"/>
</dbReference>
<reference evidence="3 4" key="1">
    <citation type="journal article" date="2008" name="Nature">
        <title>The Phaeodactylum genome reveals the evolutionary history of diatom genomes.</title>
        <authorList>
            <person name="Bowler C."/>
            <person name="Allen A.E."/>
            <person name="Badger J.H."/>
            <person name="Grimwood J."/>
            <person name="Jabbari K."/>
            <person name="Kuo A."/>
            <person name="Maheswari U."/>
            <person name="Martens C."/>
            <person name="Maumus F."/>
            <person name="Otillar R.P."/>
            <person name="Rayko E."/>
            <person name="Salamov A."/>
            <person name="Vandepoele K."/>
            <person name="Beszteri B."/>
            <person name="Gruber A."/>
            <person name="Heijde M."/>
            <person name="Katinka M."/>
            <person name="Mock T."/>
            <person name="Valentin K."/>
            <person name="Verret F."/>
            <person name="Berges J.A."/>
            <person name="Brownlee C."/>
            <person name="Cadoret J.P."/>
            <person name="Chiovitti A."/>
            <person name="Choi C.J."/>
            <person name="Coesel S."/>
            <person name="De Martino A."/>
            <person name="Detter J.C."/>
            <person name="Durkin C."/>
            <person name="Falciatore A."/>
            <person name="Fournet J."/>
            <person name="Haruta M."/>
            <person name="Huysman M.J."/>
            <person name="Jenkins B.D."/>
            <person name="Jiroutova K."/>
            <person name="Jorgensen R.E."/>
            <person name="Joubert Y."/>
            <person name="Kaplan A."/>
            <person name="Kroger N."/>
            <person name="Kroth P.G."/>
            <person name="La Roche J."/>
            <person name="Lindquist E."/>
            <person name="Lommer M."/>
            <person name="Martin-Jezequel V."/>
            <person name="Lopez P.J."/>
            <person name="Lucas S."/>
            <person name="Mangogna M."/>
            <person name="McGinnis K."/>
            <person name="Medlin L.K."/>
            <person name="Montsant A."/>
            <person name="Oudot-Le Secq M.P."/>
            <person name="Napoli C."/>
            <person name="Obornik M."/>
            <person name="Parker M.S."/>
            <person name="Petit J.L."/>
            <person name="Porcel B.M."/>
            <person name="Poulsen N."/>
            <person name="Robison M."/>
            <person name="Rychlewski L."/>
            <person name="Rynearson T.A."/>
            <person name="Schmutz J."/>
            <person name="Shapiro H."/>
            <person name="Siaut M."/>
            <person name="Stanley M."/>
            <person name="Sussman M.R."/>
            <person name="Taylor A.R."/>
            <person name="Vardi A."/>
            <person name="von Dassow P."/>
            <person name="Vyverman W."/>
            <person name="Willis A."/>
            <person name="Wyrwicz L.S."/>
            <person name="Rokhsar D.S."/>
            <person name="Weissenbach J."/>
            <person name="Armbrust E.V."/>
            <person name="Green B.R."/>
            <person name="Van de Peer Y."/>
            <person name="Grigoriev I.V."/>
        </authorList>
    </citation>
    <scope>NUCLEOTIDE SEQUENCE [LARGE SCALE GENOMIC DNA]</scope>
    <source>
        <strain evidence="3 4">CCAP 1055/1</strain>
    </source>
</reference>
<dbReference type="KEGG" id="pti:PHATRDRAFT_44275"/>
<dbReference type="PANTHER" id="PTHR43317">
    <property type="entry name" value="THERMOSPERMINE SYNTHASE ACAULIS5"/>
    <property type="match status" value="1"/>
</dbReference>
<dbReference type="Proteomes" id="UP000000759">
    <property type="component" value="Chromosome 4"/>
</dbReference>
<evidence type="ECO:0008006" key="5">
    <source>
        <dbReference type="Google" id="ProtNLM"/>
    </source>
</evidence>
<dbReference type="Gene3D" id="3.40.50.150">
    <property type="entry name" value="Vaccinia Virus protein VP39"/>
    <property type="match status" value="1"/>
</dbReference>
<dbReference type="GO" id="GO:0006596">
    <property type="term" value="P:polyamine biosynthetic process"/>
    <property type="evidence" value="ECO:0007669"/>
    <property type="project" value="UniProtKB-KW"/>
</dbReference>
<gene>
    <name evidence="3" type="ORF">PHATRDRAFT_44275</name>
</gene>
<name>B7FTJ8_PHATC</name>
<evidence type="ECO:0000256" key="2">
    <source>
        <dbReference type="SAM" id="MobiDB-lite"/>
    </source>
</evidence>